<evidence type="ECO:0000256" key="1">
    <source>
        <dbReference type="SAM" id="MobiDB-lite"/>
    </source>
</evidence>
<evidence type="ECO:0000313" key="3">
    <source>
        <dbReference type="Proteomes" id="UP000218103"/>
    </source>
</evidence>
<accession>A0ABN5D147</accession>
<evidence type="ECO:0000313" key="2">
    <source>
        <dbReference type="EMBL" id="ATF81256.1"/>
    </source>
</evidence>
<organism evidence="2 3">
    <name type="scientific">Burkholderia cepacia</name>
    <name type="common">Pseudomonas cepacia</name>
    <dbReference type="NCBI Taxonomy" id="292"/>
    <lineage>
        <taxon>Bacteria</taxon>
        <taxon>Pseudomonadati</taxon>
        <taxon>Pseudomonadota</taxon>
        <taxon>Betaproteobacteria</taxon>
        <taxon>Burkholderiales</taxon>
        <taxon>Burkholderiaceae</taxon>
        <taxon>Burkholderia</taxon>
        <taxon>Burkholderia cepacia complex</taxon>
    </lineage>
</organism>
<dbReference type="Proteomes" id="UP000218103">
    <property type="component" value="Chromosome 2"/>
</dbReference>
<feature type="region of interest" description="Disordered" evidence="1">
    <location>
        <begin position="1"/>
        <end position="31"/>
    </location>
</feature>
<reference evidence="3" key="1">
    <citation type="submission" date="2017-09" db="EMBL/GenBank/DDBJ databases">
        <title>FDA dAtabase for Regulatory Grade micrObial Sequences (FDA-ARGOS): Supporting development and validation of Infectious Disease Dx tests.</title>
        <authorList>
            <person name="Minogue T."/>
            <person name="Wolcott M."/>
            <person name="Wasieloski L."/>
            <person name="Aguilar W."/>
            <person name="Moore D."/>
            <person name="Tallon L.J."/>
            <person name="Sadzewicz L."/>
            <person name="Ott S."/>
            <person name="Zhao X."/>
            <person name="Nagaraj S."/>
            <person name="Vavikolanu K."/>
            <person name="Aluvathingal J."/>
            <person name="Nadendla S."/>
            <person name="Sichtig H."/>
        </authorList>
    </citation>
    <scope>NUCLEOTIDE SEQUENCE [LARGE SCALE GENOMIC DNA]</scope>
    <source>
        <strain evidence="3">FDAARGOS_388</strain>
    </source>
</reference>
<protein>
    <submittedName>
        <fullName evidence="2">Uncharacterized protein</fullName>
    </submittedName>
</protein>
<sequence length="67" mass="7608">MYDRAGPHVKPHANRTRTASPRVRSAAGRRGFPRHDIGLTIALRLSDDNRRSMRAASTCWAGWHVER</sequence>
<dbReference type="EMBL" id="CP023521">
    <property type="protein sequence ID" value="ATF81256.1"/>
    <property type="molecule type" value="Genomic_DNA"/>
</dbReference>
<gene>
    <name evidence="2" type="ORF">CO711_28255</name>
</gene>
<name>A0ABN5D147_BURCE</name>
<proteinExistence type="predicted"/>
<keyword evidence="3" id="KW-1185">Reference proteome</keyword>